<dbReference type="Pfam" id="PF10646">
    <property type="entry name" value="Germane"/>
    <property type="match status" value="2"/>
</dbReference>
<sequence>MEGDKMIKSAGRMAGACGISVCILAGCFSGCGSRKKDYSYYISYVDSEQTQTIQSGYEPEHTSVDGLIQELLDRLGTDIDTVDYVKAIPEGVSIESWEVEQDCLRLNFNGFYDKMEPITEILCRLAIVKTMTQVEGIESISFFVEGEPLKDSTGENVGTVTIDSFVENPGEQINSYQNATIDLYFANETGDGLVRETQEVYYNSNISMEKLVMEHLISGPKSKDAFGTLPKETKLINVAVVDGSCYVNLDENFKNQNYEILEPIVIYSIVNSLTSLDHIERVQISVNGDTSGKYRDDFELSRMYEKDYTYVSAAKSKSIVVEDVKEKPNGGS</sequence>
<dbReference type="InterPro" id="IPR019606">
    <property type="entry name" value="GerMN"/>
</dbReference>
<dbReference type="eggNOG" id="COG5401">
    <property type="taxonomic scope" value="Bacteria"/>
</dbReference>
<dbReference type="AlphaFoldDB" id="N2A3B1"/>
<dbReference type="Proteomes" id="UP000012589">
    <property type="component" value="Unassembled WGS sequence"/>
</dbReference>
<keyword evidence="3" id="KW-1185">Reference proteome</keyword>
<evidence type="ECO:0000313" key="2">
    <source>
        <dbReference type="EMBL" id="EMZ22696.1"/>
    </source>
</evidence>
<dbReference type="PATRIC" id="fig|1235802.3.peg.4161"/>
<dbReference type="HOGENOM" id="CLU_073005_0_0_9"/>
<accession>N2A3B1</accession>
<evidence type="ECO:0000259" key="1">
    <source>
        <dbReference type="SMART" id="SM00909"/>
    </source>
</evidence>
<evidence type="ECO:0000313" key="3">
    <source>
        <dbReference type="Proteomes" id="UP000012589"/>
    </source>
</evidence>
<reference evidence="2 3" key="1">
    <citation type="journal article" date="2014" name="Genome Announc.">
        <title>Draft genome sequences of the altered schaedler flora, a defined bacterial community from gnotobiotic mice.</title>
        <authorList>
            <person name="Wannemuehler M.J."/>
            <person name="Overstreet A.M."/>
            <person name="Ward D.V."/>
            <person name="Phillips G.J."/>
        </authorList>
    </citation>
    <scope>NUCLEOTIDE SEQUENCE [LARGE SCALE GENOMIC DNA]</scope>
    <source>
        <strain evidence="2 3">ASF492</strain>
    </source>
</reference>
<protein>
    <recommendedName>
        <fullName evidence="1">GerMN domain-containing protein</fullName>
    </recommendedName>
</protein>
<dbReference type="STRING" id="1235802.C823_03937"/>
<dbReference type="EMBL" id="AQFT01000119">
    <property type="protein sequence ID" value="EMZ22696.1"/>
    <property type="molecule type" value="Genomic_DNA"/>
</dbReference>
<organism evidence="2 3">
    <name type="scientific">Eubacterium plexicaudatum ASF492</name>
    <dbReference type="NCBI Taxonomy" id="1235802"/>
    <lineage>
        <taxon>Bacteria</taxon>
        <taxon>Bacillati</taxon>
        <taxon>Bacillota</taxon>
        <taxon>Clostridia</taxon>
        <taxon>Eubacteriales</taxon>
        <taxon>Eubacteriaceae</taxon>
        <taxon>Eubacterium</taxon>
    </lineage>
</organism>
<dbReference type="SMART" id="SM00909">
    <property type="entry name" value="Germane"/>
    <property type="match status" value="2"/>
</dbReference>
<feature type="domain" description="GerMN" evidence="1">
    <location>
        <begin position="209"/>
        <end position="295"/>
    </location>
</feature>
<dbReference type="PROSITE" id="PS51257">
    <property type="entry name" value="PROKAR_LIPOPROTEIN"/>
    <property type="match status" value="1"/>
</dbReference>
<comment type="caution">
    <text evidence="2">The sequence shown here is derived from an EMBL/GenBank/DDBJ whole genome shotgun (WGS) entry which is preliminary data.</text>
</comment>
<dbReference type="OrthoDB" id="9809406at2"/>
<gene>
    <name evidence="2" type="ORF">C823_03937</name>
</gene>
<proteinExistence type="predicted"/>
<feature type="domain" description="GerMN" evidence="1">
    <location>
        <begin position="64"/>
        <end position="153"/>
    </location>
</feature>
<name>N2A3B1_9FIRM</name>